<dbReference type="Pfam" id="PF00361">
    <property type="entry name" value="Proton_antipo_M"/>
    <property type="match status" value="1"/>
</dbReference>
<feature type="transmembrane region" description="Helical" evidence="17">
    <location>
        <begin position="336"/>
        <end position="354"/>
    </location>
</feature>
<proteinExistence type="inferred from homology"/>
<dbReference type="GO" id="GO:0015990">
    <property type="term" value="P:electron transport coupled proton transport"/>
    <property type="evidence" value="ECO:0007669"/>
    <property type="project" value="TreeGrafter"/>
</dbReference>
<dbReference type="Pfam" id="PF01059">
    <property type="entry name" value="Oxidored_q5_N"/>
    <property type="match status" value="1"/>
</dbReference>
<feature type="transmembrane region" description="Helical" evidence="17">
    <location>
        <begin position="206"/>
        <end position="225"/>
    </location>
</feature>
<keyword evidence="11 17" id="KW-1133">Transmembrane helix</keyword>
<feature type="transmembrane region" description="Helical" evidence="17">
    <location>
        <begin position="12"/>
        <end position="33"/>
    </location>
</feature>
<keyword evidence="14 17" id="KW-0496">Mitochondrion</keyword>
<keyword evidence="8 17" id="KW-0812">Transmembrane</keyword>
<dbReference type="GO" id="GO:0042773">
    <property type="term" value="P:ATP synthesis coupled electron transport"/>
    <property type="evidence" value="ECO:0007669"/>
    <property type="project" value="InterPro"/>
</dbReference>
<gene>
    <name evidence="20" type="primary">ND4</name>
</gene>
<comment type="function">
    <text evidence="17">Core subunit of the mitochondrial membrane respiratory chain NADH dehydrogenase (Complex I) which catalyzes electron transfer from NADH through the respiratory chain, using ubiquinone as an electron acceptor. Essential for the catalytic activity and assembly of complex I.</text>
</comment>
<evidence type="ECO:0000256" key="8">
    <source>
        <dbReference type="ARBA" id="ARBA00022692"/>
    </source>
</evidence>
<name>A0A6M3RJ25_9CRUS</name>
<evidence type="ECO:0000256" key="17">
    <source>
        <dbReference type="RuleBase" id="RU003297"/>
    </source>
</evidence>
<keyword evidence="10 17" id="KW-0249">Electron transport</keyword>
<evidence type="ECO:0000256" key="2">
    <source>
        <dbReference type="ARBA" id="ARBA00004225"/>
    </source>
</evidence>
<evidence type="ECO:0000256" key="3">
    <source>
        <dbReference type="ARBA" id="ARBA00009025"/>
    </source>
</evidence>
<dbReference type="PRINTS" id="PR01437">
    <property type="entry name" value="NUOXDRDTASE4"/>
</dbReference>
<evidence type="ECO:0000313" key="20">
    <source>
        <dbReference type="EMBL" id="QJD22451.1"/>
    </source>
</evidence>
<geneLocation type="mitochondrion" evidence="20"/>
<dbReference type="GO" id="GO:0048039">
    <property type="term" value="F:ubiquinone binding"/>
    <property type="evidence" value="ECO:0007669"/>
    <property type="project" value="TreeGrafter"/>
</dbReference>
<evidence type="ECO:0000256" key="4">
    <source>
        <dbReference type="ARBA" id="ARBA00012944"/>
    </source>
</evidence>
<dbReference type="PANTHER" id="PTHR43507">
    <property type="entry name" value="NADH-UBIQUINONE OXIDOREDUCTASE CHAIN 4"/>
    <property type="match status" value="1"/>
</dbReference>
<feature type="transmembrane region" description="Helical" evidence="17">
    <location>
        <begin position="265"/>
        <end position="286"/>
    </location>
</feature>
<evidence type="ECO:0000256" key="14">
    <source>
        <dbReference type="ARBA" id="ARBA00023128"/>
    </source>
</evidence>
<feature type="transmembrane region" description="Helical" evidence="17">
    <location>
        <begin position="292"/>
        <end position="315"/>
    </location>
</feature>
<evidence type="ECO:0000256" key="13">
    <source>
        <dbReference type="ARBA" id="ARBA00023075"/>
    </source>
</evidence>
<reference evidence="20" key="1">
    <citation type="journal article" date="2020" name="Mitochondrial DNA Part B Resour">
        <title>The complete mitochondrial genome of Haustorioides koreanus Jo, 1988 (Crustacea: Amphipoda: Dogielinotidae).</title>
        <authorList>
            <person name="Lee S.-H."/>
            <person name="Lee S.-H."/>
            <person name="Lim B.-J."/>
            <person name="Back J."/>
            <person name="Sin E."/>
            <person name="Shin M.-H."/>
        </authorList>
    </citation>
    <scope>NUCLEOTIDE SEQUENCE</scope>
</reference>
<feature type="transmembrane region" description="Helical" evidence="17">
    <location>
        <begin position="133"/>
        <end position="155"/>
    </location>
</feature>
<evidence type="ECO:0000256" key="11">
    <source>
        <dbReference type="ARBA" id="ARBA00022989"/>
    </source>
</evidence>
<dbReference type="GO" id="GO:0008137">
    <property type="term" value="F:NADH dehydrogenase (ubiquinone) activity"/>
    <property type="evidence" value="ECO:0007669"/>
    <property type="project" value="UniProtKB-UniRule"/>
</dbReference>
<accession>A0A6M3RJ25</accession>
<feature type="transmembrane region" description="Helical" evidence="17">
    <location>
        <begin position="360"/>
        <end position="392"/>
    </location>
</feature>
<keyword evidence="6 17" id="KW-0813">Transport</keyword>
<keyword evidence="15 17" id="KW-0472">Membrane</keyword>
<feature type="transmembrane region" description="Helical" evidence="17">
    <location>
        <begin position="413"/>
        <end position="435"/>
    </location>
</feature>
<evidence type="ECO:0000259" key="18">
    <source>
        <dbReference type="Pfam" id="PF00361"/>
    </source>
</evidence>
<evidence type="ECO:0000259" key="19">
    <source>
        <dbReference type="Pfam" id="PF01059"/>
    </source>
</evidence>
<evidence type="ECO:0000256" key="1">
    <source>
        <dbReference type="ARBA" id="ARBA00003257"/>
    </source>
</evidence>
<dbReference type="PANTHER" id="PTHR43507:SF20">
    <property type="entry name" value="NADH-UBIQUINONE OXIDOREDUCTASE CHAIN 4"/>
    <property type="match status" value="1"/>
</dbReference>
<evidence type="ECO:0000256" key="6">
    <source>
        <dbReference type="ARBA" id="ARBA00022448"/>
    </source>
</evidence>
<comment type="subcellular location">
    <subcellularLocation>
        <location evidence="2 17">Mitochondrion membrane</location>
        <topology evidence="2 17">Multi-pass membrane protein</topology>
    </subcellularLocation>
</comment>
<feature type="transmembrane region" description="Helical" evidence="17">
    <location>
        <begin position="167"/>
        <end position="186"/>
    </location>
</feature>
<keyword evidence="13 17" id="KW-0830">Ubiquinone</keyword>
<evidence type="ECO:0000256" key="16">
    <source>
        <dbReference type="ARBA" id="ARBA00049551"/>
    </source>
</evidence>
<comment type="function">
    <text evidence="1">Core subunit of the mitochondrial membrane respiratory chain NADH dehydrogenase (Complex I) that is believed to belong to the minimal assembly required for catalysis. Complex I functions in the transfer of electrons from NADH to the respiratory chain. The immediate electron acceptor for the enzyme is believed to be ubiquinone.</text>
</comment>
<dbReference type="AlphaFoldDB" id="A0A6M3RJ25"/>
<keyword evidence="12 17" id="KW-0520">NAD</keyword>
<comment type="similarity">
    <text evidence="3 17">Belongs to the complex I subunit 4 family.</text>
</comment>
<feature type="domain" description="NADH:ubiquinone oxidoreductase chain 4 N-terminal" evidence="19">
    <location>
        <begin position="1"/>
        <end position="97"/>
    </location>
</feature>
<feature type="domain" description="NADH:quinone oxidoreductase/Mrp antiporter transmembrane" evidence="18">
    <location>
        <begin position="102"/>
        <end position="378"/>
    </location>
</feature>
<keyword evidence="7 17" id="KW-0679">Respiratory chain</keyword>
<protein>
    <recommendedName>
        <fullName evidence="5 17">NADH-ubiquinone oxidoreductase chain 4</fullName>
        <ecNumber evidence="4 17">7.1.1.2</ecNumber>
    </recommendedName>
</protein>
<dbReference type="GO" id="GO:0003954">
    <property type="term" value="F:NADH dehydrogenase activity"/>
    <property type="evidence" value="ECO:0007669"/>
    <property type="project" value="TreeGrafter"/>
</dbReference>
<dbReference type="GO" id="GO:0031966">
    <property type="term" value="C:mitochondrial membrane"/>
    <property type="evidence" value="ECO:0007669"/>
    <property type="project" value="UniProtKB-SubCell"/>
</dbReference>
<feature type="transmembrane region" description="Helical" evidence="17">
    <location>
        <begin position="106"/>
        <end position="126"/>
    </location>
</feature>
<sequence>MLKYIFPLLLAPFFYSWSETLLVGGLVIFFFLLKSPISVESASFNLELDYLSWVLILLTLWIVVLSLLSSMKTMHQNKLSPLYLFTIMSLLLFLILTFTLSNFFMFYLMFESCLIPILLMILGWGYQPERTRAGVYMLFYTLFGSLPLLILILYINSDSGSTYMYTGAAQVSVTLPFICLISAFLIKFPMYLTHLWLLKAHVEAPVAGSMILAGVLLKLGGYGLIRFLSLVSVSQPLLMNLLISFSLWGAFTMSLICMRLTDMKLLIASSSVVHMGPCIAGLFLFSEWGVKGAVMLMVAHGLCSSGLFSLANMAYERSNSRSMLINKGLLNLSPSLTFWWFLLLAANMAAPPSINLSGEIFLLVGLICWNSSTIMALAPLSFFSAAYTLYLYSTTQHGSYNKMSSGFMNGSNLELLVLFLHWAPINLLILTLGFIL</sequence>
<evidence type="ECO:0000256" key="15">
    <source>
        <dbReference type="ARBA" id="ARBA00023136"/>
    </source>
</evidence>
<dbReference type="EC" id="7.1.1.2" evidence="4 17"/>
<dbReference type="EMBL" id="MN840593">
    <property type="protein sequence ID" value="QJD22451.1"/>
    <property type="molecule type" value="Genomic_DNA"/>
</dbReference>
<evidence type="ECO:0000256" key="5">
    <source>
        <dbReference type="ARBA" id="ARBA00021006"/>
    </source>
</evidence>
<evidence type="ECO:0000256" key="10">
    <source>
        <dbReference type="ARBA" id="ARBA00022982"/>
    </source>
</evidence>
<evidence type="ECO:0000256" key="9">
    <source>
        <dbReference type="ARBA" id="ARBA00022967"/>
    </source>
</evidence>
<dbReference type="InterPro" id="IPR001750">
    <property type="entry name" value="ND/Mrp_TM"/>
</dbReference>
<comment type="catalytic activity">
    <reaction evidence="16 17">
        <text>a ubiquinone + NADH + 5 H(+)(in) = a ubiquinol + NAD(+) + 4 H(+)(out)</text>
        <dbReference type="Rhea" id="RHEA:29091"/>
        <dbReference type="Rhea" id="RHEA-COMP:9565"/>
        <dbReference type="Rhea" id="RHEA-COMP:9566"/>
        <dbReference type="ChEBI" id="CHEBI:15378"/>
        <dbReference type="ChEBI" id="CHEBI:16389"/>
        <dbReference type="ChEBI" id="CHEBI:17976"/>
        <dbReference type="ChEBI" id="CHEBI:57540"/>
        <dbReference type="ChEBI" id="CHEBI:57945"/>
        <dbReference type="EC" id="7.1.1.2"/>
    </reaction>
</comment>
<organism evidence="20">
    <name type="scientific">Haustorioides koreanus</name>
    <dbReference type="NCBI Taxonomy" id="2729224"/>
    <lineage>
        <taxon>Eukaryota</taxon>
        <taxon>Metazoa</taxon>
        <taxon>Ecdysozoa</taxon>
        <taxon>Arthropoda</taxon>
        <taxon>Crustacea</taxon>
        <taxon>Multicrustacea</taxon>
        <taxon>Malacostraca</taxon>
        <taxon>Eumalacostraca</taxon>
        <taxon>Peracarida</taxon>
        <taxon>Amphipoda</taxon>
        <taxon>Senticaudata</taxon>
        <taxon>Talitrida</taxon>
        <taxon>Hyaloidea</taxon>
        <taxon>Dogielinotidae</taxon>
        <taxon>Dogielinotinae</taxon>
        <taxon>Haustorioides</taxon>
    </lineage>
</organism>
<evidence type="ECO:0000256" key="12">
    <source>
        <dbReference type="ARBA" id="ARBA00023027"/>
    </source>
</evidence>
<feature type="transmembrane region" description="Helical" evidence="17">
    <location>
        <begin position="82"/>
        <end position="100"/>
    </location>
</feature>
<feature type="transmembrane region" description="Helical" evidence="17">
    <location>
        <begin position="53"/>
        <end position="70"/>
    </location>
</feature>
<evidence type="ECO:0000256" key="7">
    <source>
        <dbReference type="ARBA" id="ARBA00022660"/>
    </source>
</evidence>
<keyword evidence="9" id="KW-1278">Translocase</keyword>
<dbReference type="InterPro" id="IPR000260">
    <property type="entry name" value="NADH4_N"/>
</dbReference>
<dbReference type="InterPro" id="IPR003918">
    <property type="entry name" value="NADH_UbQ_OxRdtase"/>
</dbReference>
<feature type="transmembrane region" description="Helical" evidence="17">
    <location>
        <begin position="237"/>
        <end position="258"/>
    </location>
</feature>